<dbReference type="InterPro" id="IPR012337">
    <property type="entry name" value="RNaseH-like_sf"/>
</dbReference>
<name>A0A397SLK5_9GLOM</name>
<accession>A0A397SLK5</accession>
<gene>
    <name evidence="1" type="ORF">C1645_833799</name>
</gene>
<evidence type="ECO:0000313" key="2">
    <source>
        <dbReference type="Proteomes" id="UP000265703"/>
    </source>
</evidence>
<organism evidence="1 2">
    <name type="scientific">Glomus cerebriforme</name>
    <dbReference type="NCBI Taxonomy" id="658196"/>
    <lineage>
        <taxon>Eukaryota</taxon>
        <taxon>Fungi</taxon>
        <taxon>Fungi incertae sedis</taxon>
        <taxon>Mucoromycota</taxon>
        <taxon>Glomeromycotina</taxon>
        <taxon>Glomeromycetes</taxon>
        <taxon>Glomerales</taxon>
        <taxon>Glomeraceae</taxon>
        <taxon>Glomus</taxon>
    </lineage>
</organism>
<reference evidence="1 2" key="1">
    <citation type="submission" date="2018-06" db="EMBL/GenBank/DDBJ databases">
        <title>Comparative genomics reveals the genomic features of Rhizophagus irregularis, R. cerebriforme, R. diaphanum and Gigaspora rosea, and their symbiotic lifestyle signature.</title>
        <authorList>
            <person name="Morin E."/>
            <person name="San Clemente H."/>
            <person name="Chen E.C.H."/>
            <person name="De La Providencia I."/>
            <person name="Hainaut M."/>
            <person name="Kuo A."/>
            <person name="Kohler A."/>
            <person name="Murat C."/>
            <person name="Tang N."/>
            <person name="Roy S."/>
            <person name="Loubradou J."/>
            <person name="Henrissat B."/>
            <person name="Grigoriev I.V."/>
            <person name="Corradi N."/>
            <person name="Roux C."/>
            <person name="Martin F.M."/>
        </authorList>
    </citation>
    <scope>NUCLEOTIDE SEQUENCE [LARGE SCALE GENOMIC DNA]</scope>
    <source>
        <strain evidence="1 2">DAOM 227022</strain>
    </source>
</reference>
<protein>
    <submittedName>
        <fullName evidence="1">Uncharacterized protein</fullName>
    </submittedName>
</protein>
<dbReference type="Proteomes" id="UP000265703">
    <property type="component" value="Unassembled WGS sequence"/>
</dbReference>
<dbReference type="EMBL" id="QKYT01000570">
    <property type="protein sequence ID" value="RIA83464.1"/>
    <property type="molecule type" value="Genomic_DNA"/>
</dbReference>
<keyword evidence="2" id="KW-1185">Reference proteome</keyword>
<proteinExistence type="predicted"/>
<dbReference type="AlphaFoldDB" id="A0A397SLK5"/>
<sequence length="75" mass="8791">MAFLGITVHWISKNWKLKEILIDFYKLFKLYSEENLAKAFMNYTNNLNILNKILAIITDSASNNNTLMNTLETIY</sequence>
<dbReference type="PANTHER" id="PTHR47501">
    <property type="entry name" value="TRANSPOSASE-RELATED"/>
    <property type="match status" value="1"/>
</dbReference>
<dbReference type="OrthoDB" id="2433088at2759"/>
<dbReference type="SUPFAM" id="SSF53098">
    <property type="entry name" value="Ribonuclease H-like"/>
    <property type="match status" value="1"/>
</dbReference>
<comment type="caution">
    <text evidence="1">The sequence shown here is derived from an EMBL/GenBank/DDBJ whole genome shotgun (WGS) entry which is preliminary data.</text>
</comment>
<evidence type="ECO:0000313" key="1">
    <source>
        <dbReference type="EMBL" id="RIA83464.1"/>
    </source>
</evidence>
<dbReference type="PANTHER" id="PTHR47501:SF5">
    <property type="entry name" value="HAT C-TERMINAL DIMERISATION DOMAIN-CONTAINING PROTEIN"/>
    <property type="match status" value="1"/>
</dbReference>